<reference evidence="9 10" key="1">
    <citation type="submission" date="2020-08" db="EMBL/GenBank/DDBJ databases">
        <title>Genomic Encyclopedia of Type Strains, Phase IV (KMG-IV): sequencing the most valuable type-strain genomes for metagenomic binning, comparative biology and taxonomic classification.</title>
        <authorList>
            <person name="Goeker M."/>
        </authorList>
    </citation>
    <scope>NUCLEOTIDE SEQUENCE [LARGE SCALE GENOMIC DNA]</scope>
    <source>
        <strain evidence="9 10">DSM 5895</strain>
    </source>
</reference>
<dbReference type="PANTHER" id="PTHR43166:SF35">
    <property type="entry name" value="L-CYSTINE IMPORT ATP-BINDING PROTEIN TCYN"/>
    <property type="match status" value="1"/>
</dbReference>
<dbReference type="SUPFAM" id="SSF52540">
    <property type="entry name" value="P-loop containing nucleoside triphosphate hydrolases"/>
    <property type="match status" value="1"/>
</dbReference>
<dbReference type="PIRSF" id="PIRSF039085">
    <property type="entry name" value="ABC_ATPase_HisP"/>
    <property type="match status" value="1"/>
</dbReference>
<dbReference type="AlphaFoldDB" id="A0A839ZB24"/>
<dbReference type="PANTHER" id="PTHR43166">
    <property type="entry name" value="AMINO ACID IMPORT ATP-BINDING PROTEIN"/>
    <property type="match status" value="1"/>
</dbReference>
<dbReference type="Gene3D" id="3.40.50.300">
    <property type="entry name" value="P-loop containing nucleotide triphosphate hydrolases"/>
    <property type="match status" value="1"/>
</dbReference>
<dbReference type="GO" id="GO:0005524">
    <property type="term" value="F:ATP binding"/>
    <property type="evidence" value="ECO:0007669"/>
    <property type="project" value="UniProtKB-KW"/>
</dbReference>
<dbReference type="PROSITE" id="PS50893">
    <property type="entry name" value="ABC_TRANSPORTER_2"/>
    <property type="match status" value="1"/>
</dbReference>
<dbReference type="InterPro" id="IPR003439">
    <property type="entry name" value="ABC_transporter-like_ATP-bd"/>
</dbReference>
<dbReference type="FunFam" id="3.40.50.300:FF:000020">
    <property type="entry name" value="Amino acid ABC transporter ATP-binding component"/>
    <property type="match status" value="1"/>
</dbReference>
<dbReference type="PROSITE" id="PS00211">
    <property type="entry name" value="ABC_TRANSPORTER_1"/>
    <property type="match status" value="1"/>
</dbReference>
<evidence type="ECO:0000256" key="6">
    <source>
        <dbReference type="ARBA" id="ARBA00022840"/>
    </source>
</evidence>
<dbReference type="InterPro" id="IPR050086">
    <property type="entry name" value="MetN_ABC_transporter-like"/>
</dbReference>
<dbReference type="InterPro" id="IPR017871">
    <property type="entry name" value="ABC_transporter-like_CS"/>
</dbReference>
<comment type="caution">
    <text evidence="9">The sequence shown here is derived from an EMBL/GenBank/DDBJ whole genome shotgun (WGS) entry which is preliminary data.</text>
</comment>
<dbReference type="GO" id="GO:0005886">
    <property type="term" value="C:plasma membrane"/>
    <property type="evidence" value="ECO:0007669"/>
    <property type="project" value="UniProtKB-SubCell"/>
</dbReference>
<evidence type="ECO:0000259" key="8">
    <source>
        <dbReference type="PROSITE" id="PS50893"/>
    </source>
</evidence>
<accession>A0A839ZB24</accession>
<evidence type="ECO:0000256" key="7">
    <source>
        <dbReference type="ARBA" id="ARBA00023136"/>
    </source>
</evidence>
<protein>
    <submittedName>
        <fullName evidence="9">Polar amino acid transport system ATP-binding protein</fullName>
    </submittedName>
</protein>
<evidence type="ECO:0000256" key="5">
    <source>
        <dbReference type="ARBA" id="ARBA00022741"/>
    </source>
</evidence>
<sequence>MPAMTERAEAIAVRDLRKRFGALEVLKGISLTAHEGDVIAIIGGSGSGKSTFLRCINMLETPSSGSVAIRGEAIALKGDGHGGLAPSNRRQVQRLRARLGMVFQSFNLWQHMTILQNVIEAPVHVLGVPRAEAMERGEALLRRVGLFEKRDVYPSFLSGGQQQRAAIARALAVQPHAMLFDEPTSALDPELVGEVLGVIGDLAKEKRTMILVTHEMKFARNVASHIVFLAQGVIEEQGPPEQIFGDPRSERLKKFISSVH</sequence>
<organism evidence="9 10">
    <name type="scientific">Ancylobacter tetraedralis</name>
    <dbReference type="NCBI Taxonomy" id="217068"/>
    <lineage>
        <taxon>Bacteria</taxon>
        <taxon>Pseudomonadati</taxon>
        <taxon>Pseudomonadota</taxon>
        <taxon>Alphaproteobacteria</taxon>
        <taxon>Hyphomicrobiales</taxon>
        <taxon>Xanthobacteraceae</taxon>
        <taxon>Ancylobacter</taxon>
    </lineage>
</organism>
<gene>
    <name evidence="9" type="ORF">FHS55_002582</name>
</gene>
<comment type="similarity">
    <text evidence="2">Belongs to the ABC transporter superfamily.</text>
</comment>
<keyword evidence="4" id="KW-1003">Cell membrane</keyword>
<dbReference type="SMART" id="SM00382">
    <property type="entry name" value="AAA"/>
    <property type="match status" value="1"/>
</dbReference>
<dbReference type="GO" id="GO:0016887">
    <property type="term" value="F:ATP hydrolysis activity"/>
    <property type="evidence" value="ECO:0007669"/>
    <property type="project" value="InterPro"/>
</dbReference>
<feature type="domain" description="ABC transporter" evidence="8">
    <location>
        <begin position="11"/>
        <end position="256"/>
    </location>
</feature>
<evidence type="ECO:0000313" key="9">
    <source>
        <dbReference type="EMBL" id="MBB3771973.1"/>
    </source>
</evidence>
<keyword evidence="10" id="KW-1185">Reference proteome</keyword>
<evidence type="ECO:0000256" key="4">
    <source>
        <dbReference type="ARBA" id="ARBA00022475"/>
    </source>
</evidence>
<evidence type="ECO:0000313" key="10">
    <source>
        <dbReference type="Proteomes" id="UP000533469"/>
    </source>
</evidence>
<dbReference type="EMBL" id="JACICD010000004">
    <property type="protein sequence ID" value="MBB3771973.1"/>
    <property type="molecule type" value="Genomic_DNA"/>
</dbReference>
<keyword evidence="5" id="KW-0547">Nucleotide-binding</keyword>
<keyword evidence="7" id="KW-0472">Membrane</keyword>
<comment type="subcellular location">
    <subcellularLocation>
        <location evidence="1">Cell membrane</location>
        <topology evidence="1">Peripheral membrane protein</topology>
    </subcellularLocation>
</comment>
<proteinExistence type="inferred from homology"/>
<dbReference type="InterPro" id="IPR003593">
    <property type="entry name" value="AAA+_ATPase"/>
</dbReference>
<evidence type="ECO:0000256" key="2">
    <source>
        <dbReference type="ARBA" id="ARBA00005417"/>
    </source>
</evidence>
<dbReference type="CDD" id="cd03262">
    <property type="entry name" value="ABC_HisP_GlnQ"/>
    <property type="match status" value="1"/>
</dbReference>
<evidence type="ECO:0000256" key="3">
    <source>
        <dbReference type="ARBA" id="ARBA00022448"/>
    </source>
</evidence>
<evidence type="ECO:0000256" key="1">
    <source>
        <dbReference type="ARBA" id="ARBA00004202"/>
    </source>
</evidence>
<dbReference type="InterPro" id="IPR027417">
    <property type="entry name" value="P-loop_NTPase"/>
</dbReference>
<keyword evidence="3" id="KW-0813">Transport</keyword>
<keyword evidence="6 9" id="KW-0067">ATP-binding</keyword>
<dbReference type="InterPro" id="IPR030679">
    <property type="entry name" value="ABC_ATPase_HisP-typ"/>
</dbReference>
<name>A0A839ZB24_9HYPH</name>
<dbReference type="Pfam" id="PF00005">
    <property type="entry name" value="ABC_tran"/>
    <property type="match status" value="1"/>
</dbReference>
<dbReference type="Proteomes" id="UP000533469">
    <property type="component" value="Unassembled WGS sequence"/>
</dbReference>
<dbReference type="GO" id="GO:0015424">
    <property type="term" value="F:ABC-type amino acid transporter activity"/>
    <property type="evidence" value="ECO:0007669"/>
    <property type="project" value="InterPro"/>
</dbReference>